<evidence type="ECO:0000256" key="3">
    <source>
        <dbReference type="ARBA" id="ARBA00021759"/>
    </source>
</evidence>
<dbReference type="SUPFAM" id="SSF51658">
    <property type="entry name" value="Xylose isomerase-like"/>
    <property type="match status" value="1"/>
</dbReference>
<dbReference type="FunFam" id="3.20.20.150:FF:000001">
    <property type="entry name" value="Probable endonuclease 4"/>
    <property type="match status" value="1"/>
</dbReference>
<dbReference type="Gene3D" id="3.20.20.150">
    <property type="entry name" value="Divalent-metal-dependent TIM barrel enzymes"/>
    <property type="match status" value="1"/>
</dbReference>
<accession>A0A4P9XHB4</accession>
<proteinExistence type="inferred from homology"/>
<evidence type="ECO:0000256" key="2">
    <source>
        <dbReference type="ARBA" id="ARBA00005340"/>
    </source>
</evidence>
<dbReference type="STRING" id="78915.A0A4P9XHB4"/>
<dbReference type="PROSITE" id="PS51432">
    <property type="entry name" value="AP_NUCLEASE_F2_4"/>
    <property type="match status" value="1"/>
</dbReference>
<dbReference type="PROSITE" id="PS00730">
    <property type="entry name" value="AP_NUCLEASE_F2_2"/>
    <property type="match status" value="1"/>
</dbReference>
<dbReference type="PROSITE" id="PS00731">
    <property type="entry name" value="AP_NUCLEASE_F2_3"/>
    <property type="match status" value="1"/>
</dbReference>
<keyword evidence="4" id="KW-0479">Metal-binding</keyword>
<evidence type="ECO:0000256" key="8">
    <source>
        <dbReference type="ARBA" id="ARBA00023204"/>
    </source>
</evidence>
<dbReference type="InterPro" id="IPR036237">
    <property type="entry name" value="Xyl_isomerase-like_sf"/>
</dbReference>
<dbReference type="InterPro" id="IPR001719">
    <property type="entry name" value="AP_endonuc_2"/>
</dbReference>
<keyword evidence="11" id="KW-1185">Reference proteome</keyword>
<keyword evidence="5" id="KW-0227">DNA damage</keyword>
<comment type="cofactor">
    <cofactor evidence="1">
        <name>Zn(2+)</name>
        <dbReference type="ChEBI" id="CHEBI:29105"/>
    </cofactor>
</comment>
<evidence type="ECO:0000256" key="7">
    <source>
        <dbReference type="ARBA" id="ARBA00022833"/>
    </source>
</evidence>
<dbReference type="InterPro" id="IPR018246">
    <property type="entry name" value="AP_endonuc_F2_Zn_BS"/>
</dbReference>
<organism evidence="10 11">
    <name type="scientific">Thamnocephalis sphaerospora</name>
    <dbReference type="NCBI Taxonomy" id="78915"/>
    <lineage>
        <taxon>Eukaryota</taxon>
        <taxon>Fungi</taxon>
        <taxon>Fungi incertae sedis</taxon>
        <taxon>Zoopagomycota</taxon>
        <taxon>Zoopagomycotina</taxon>
        <taxon>Zoopagomycetes</taxon>
        <taxon>Zoopagales</taxon>
        <taxon>Sigmoideomycetaceae</taxon>
        <taxon>Thamnocephalis</taxon>
    </lineage>
</organism>
<sequence length="249" mass="26996">MKRKLATAAQQAATAGGAGVRKFIGAHVSTAGGLHNAIQRTQDIGGKALALFLQSSRQFKIAPLSDEIVRDFCAARQKSELEHVLPHGSYLVNLGNPDAEKRQRFYSLFLSELKRCEKLGISLYNFHPGSSVGACLAEESIGHIADAINRAHKATERVVCVLENTAGAGNTIGAKFEELAAIMDLVQDKSRVGVCLDTCHAFAAGYNLSTDEGYEETMAQFERIIGFRNLRGVHLNDSSSPLGSRRDRH</sequence>
<evidence type="ECO:0000256" key="6">
    <source>
        <dbReference type="ARBA" id="ARBA00022801"/>
    </source>
</evidence>
<dbReference type="Pfam" id="PF01261">
    <property type="entry name" value="AP_endonuc_2"/>
    <property type="match status" value="1"/>
</dbReference>
<evidence type="ECO:0000259" key="9">
    <source>
        <dbReference type="Pfam" id="PF01261"/>
    </source>
</evidence>
<dbReference type="GO" id="GO:0006284">
    <property type="term" value="P:base-excision repair"/>
    <property type="evidence" value="ECO:0007669"/>
    <property type="project" value="TreeGrafter"/>
</dbReference>
<dbReference type="GO" id="GO:0003906">
    <property type="term" value="F:DNA-(apurinic or apyrimidinic site) endonuclease activity"/>
    <property type="evidence" value="ECO:0007669"/>
    <property type="project" value="TreeGrafter"/>
</dbReference>
<feature type="domain" description="Xylose isomerase-like TIM barrel" evidence="9">
    <location>
        <begin position="39"/>
        <end position="249"/>
    </location>
</feature>
<dbReference type="InterPro" id="IPR013022">
    <property type="entry name" value="Xyl_isomerase-like_TIM-brl"/>
</dbReference>
<dbReference type="PANTHER" id="PTHR21445:SF0">
    <property type="entry name" value="APURINIC-APYRIMIDINIC ENDONUCLEASE"/>
    <property type="match status" value="1"/>
</dbReference>
<dbReference type="GO" id="GO:0005634">
    <property type="term" value="C:nucleus"/>
    <property type="evidence" value="ECO:0007669"/>
    <property type="project" value="TreeGrafter"/>
</dbReference>
<dbReference type="OrthoDB" id="7663182at2759"/>
<comment type="similarity">
    <text evidence="2">Belongs to the AP endonuclease 2 family.</text>
</comment>
<dbReference type="GO" id="GO:0008270">
    <property type="term" value="F:zinc ion binding"/>
    <property type="evidence" value="ECO:0007669"/>
    <property type="project" value="InterPro"/>
</dbReference>
<dbReference type="PANTHER" id="PTHR21445">
    <property type="entry name" value="ENDONUCLEASE IV ENDODEOXYRIBONUCLEASE IV"/>
    <property type="match status" value="1"/>
</dbReference>
<feature type="non-terminal residue" evidence="10">
    <location>
        <position position="249"/>
    </location>
</feature>
<dbReference type="Proteomes" id="UP000271241">
    <property type="component" value="Unassembled WGS sequence"/>
</dbReference>
<dbReference type="AlphaFoldDB" id="A0A4P9XHB4"/>
<evidence type="ECO:0000256" key="4">
    <source>
        <dbReference type="ARBA" id="ARBA00022723"/>
    </source>
</evidence>
<dbReference type="GO" id="GO:0008081">
    <property type="term" value="F:phosphoric diester hydrolase activity"/>
    <property type="evidence" value="ECO:0007669"/>
    <property type="project" value="TreeGrafter"/>
</dbReference>
<keyword evidence="6" id="KW-0378">Hydrolase</keyword>
<keyword evidence="7" id="KW-0862">Zinc</keyword>
<keyword evidence="8" id="KW-0234">DNA repair</keyword>
<protein>
    <recommendedName>
        <fullName evidence="3">Apurinic-apyrimidinic endonuclease 1</fullName>
    </recommendedName>
</protein>
<dbReference type="SMART" id="SM00518">
    <property type="entry name" value="AP2Ec"/>
    <property type="match status" value="1"/>
</dbReference>
<evidence type="ECO:0000256" key="1">
    <source>
        <dbReference type="ARBA" id="ARBA00001947"/>
    </source>
</evidence>
<evidence type="ECO:0000313" key="11">
    <source>
        <dbReference type="Proteomes" id="UP000271241"/>
    </source>
</evidence>
<keyword evidence="10" id="KW-0255">Endonuclease</keyword>
<evidence type="ECO:0000256" key="5">
    <source>
        <dbReference type="ARBA" id="ARBA00022763"/>
    </source>
</evidence>
<dbReference type="NCBIfam" id="TIGR00587">
    <property type="entry name" value="nfo"/>
    <property type="match status" value="1"/>
</dbReference>
<dbReference type="CDD" id="cd00019">
    <property type="entry name" value="AP2Ec"/>
    <property type="match status" value="1"/>
</dbReference>
<dbReference type="EMBL" id="KZ993556">
    <property type="protein sequence ID" value="RKP04651.1"/>
    <property type="molecule type" value="Genomic_DNA"/>
</dbReference>
<dbReference type="GO" id="GO:0003677">
    <property type="term" value="F:DNA binding"/>
    <property type="evidence" value="ECO:0007669"/>
    <property type="project" value="InterPro"/>
</dbReference>
<reference evidence="11" key="1">
    <citation type="journal article" date="2018" name="Nat. Microbiol.">
        <title>Leveraging single-cell genomics to expand the fungal tree of life.</title>
        <authorList>
            <person name="Ahrendt S.R."/>
            <person name="Quandt C.A."/>
            <person name="Ciobanu D."/>
            <person name="Clum A."/>
            <person name="Salamov A."/>
            <person name="Andreopoulos B."/>
            <person name="Cheng J.F."/>
            <person name="Woyke T."/>
            <person name="Pelin A."/>
            <person name="Henrissat B."/>
            <person name="Reynolds N.K."/>
            <person name="Benny G.L."/>
            <person name="Smith M.E."/>
            <person name="James T.Y."/>
            <person name="Grigoriev I.V."/>
        </authorList>
    </citation>
    <scope>NUCLEOTIDE SEQUENCE [LARGE SCALE GENOMIC DNA]</scope>
    <source>
        <strain evidence="11">RSA 1356</strain>
    </source>
</reference>
<name>A0A4P9XHB4_9FUNG</name>
<evidence type="ECO:0000313" key="10">
    <source>
        <dbReference type="EMBL" id="RKP04651.1"/>
    </source>
</evidence>
<dbReference type="GO" id="GO:0005739">
    <property type="term" value="C:mitochondrion"/>
    <property type="evidence" value="ECO:0007669"/>
    <property type="project" value="TreeGrafter"/>
</dbReference>
<keyword evidence="10" id="KW-0540">Nuclease</keyword>
<gene>
    <name evidence="10" type="ORF">THASP1DRAFT_20902</name>
</gene>